<dbReference type="EMBL" id="CSWP01000009">
    <property type="protein sequence ID" value="CPV66919.1"/>
    <property type="molecule type" value="Genomic_DNA"/>
</dbReference>
<accession>A0A0U0ZRC1</accession>
<name>A0A0U0ZRC1_9MYCO</name>
<gene>
    <name evidence="1" type="ORF">ERS075579_04110</name>
</gene>
<protein>
    <submittedName>
        <fullName evidence="1">Uncharacterized protein</fullName>
    </submittedName>
</protein>
<organism evidence="1 2">
    <name type="scientific">Mycobacteroides abscessus</name>
    <dbReference type="NCBI Taxonomy" id="36809"/>
    <lineage>
        <taxon>Bacteria</taxon>
        <taxon>Bacillati</taxon>
        <taxon>Actinomycetota</taxon>
        <taxon>Actinomycetes</taxon>
        <taxon>Mycobacteriales</taxon>
        <taxon>Mycobacteriaceae</taxon>
        <taxon>Mycobacteroides</taxon>
    </lineage>
</organism>
<evidence type="ECO:0000313" key="1">
    <source>
        <dbReference type="EMBL" id="CPV66919.1"/>
    </source>
</evidence>
<evidence type="ECO:0000313" key="2">
    <source>
        <dbReference type="Proteomes" id="UP000045782"/>
    </source>
</evidence>
<dbReference type="Proteomes" id="UP000045782">
    <property type="component" value="Unassembled WGS sequence"/>
</dbReference>
<proteinExistence type="predicted"/>
<reference evidence="1 2" key="1">
    <citation type="submission" date="2015-03" db="EMBL/GenBank/DDBJ databases">
        <authorList>
            <person name="Murphy D."/>
        </authorList>
    </citation>
    <scope>NUCLEOTIDE SEQUENCE [LARGE SCALE GENOMIC DNA]</scope>
    <source>
        <strain evidence="1 2">PAP088</strain>
    </source>
</reference>
<sequence>MDRVARNAAFGRWMNRLLTAAAVSRQDIVNAAGPDVQTQELVEGGGVEQAPEETVFRYADVYSRLAPELAPWSFIMSLNALREDCPPEVGPYLQDAAEQWKISNQLLLGFDLAAEHLEVGDVSGHALTISNQLGHVLTGEEIERFPRLVTRLLERHKAVTLVPTSQLGSPGLGALGSGHWYKKDAAERVLGHSRTGSLRLAFDPLCGVDSLDTAVSRAMALGAESADVTVLAWAILLAAHQAVVKSRFSDDGPQILREIGGLEAPTIKGIDVDVPGVEAMEDIANKYLARWREEYVLATRKVQLKRGPGADDAPWLAAESLVPEAEHGSDPQLVDPRRGLGPNDLLFYNDEQFERLPDVLVDRGIASVTVRPNHVATGNRVAQPQTFQWVPFGSDSHLGLLLGPNRVWRPMYFYVPNDQARNQTLAQAGVGRR</sequence>
<dbReference type="AlphaFoldDB" id="A0A0U0ZRC1"/>
<dbReference type="RefSeq" id="WP_165589709.1">
    <property type="nucleotide sequence ID" value="NZ_CSWP01000009.1"/>
</dbReference>